<dbReference type="GO" id="GO:0016887">
    <property type="term" value="F:ATP hydrolysis activity"/>
    <property type="evidence" value="ECO:0007669"/>
    <property type="project" value="InterPro"/>
</dbReference>
<dbReference type="InterPro" id="IPR003959">
    <property type="entry name" value="ATPase_AAA_core"/>
</dbReference>
<dbReference type="Proteomes" id="UP000564677">
    <property type="component" value="Unassembled WGS sequence"/>
</dbReference>
<dbReference type="InterPro" id="IPR054472">
    <property type="entry name" value="WHD"/>
</dbReference>
<keyword evidence="4" id="KW-1185">Reference proteome</keyword>
<dbReference type="InterPro" id="IPR027417">
    <property type="entry name" value="P-loop_NTPase"/>
</dbReference>
<dbReference type="AlphaFoldDB" id="A0A7X5V1Y2"/>
<sequence>MAEIPHVARLQGAVTAVERMLEDYARTRSRPGLRHEPHLPPEAGLGEPVPGSAFDALASWFSLTAFEQGVVALAAGFEISPDIANLCALAQGDPATPYPTTLLALAIFADLEGASQAAFAPSAPLRYWQLIKAEGAQPGSRLQQRFVMPDAVLSFLVGQPVLDDALADIVRPLDLAPQLPADGVLAQRLARTVLASGMDATLHLAAEPSRRALGVAAGAAAALGLLPFHLPLARLTPEAEGDGFFRLWQRDRLALRGALLLSFEEPPGEFQLSAICRLIGEGTGPLFLVGAAGQSIAERAPGAVIRMSLPKADPGEVADHLAAGLGQDATPALRDVAARFRLPLPTLESCATVARAKAEETEAPASQAAILDEMLPLLRDQVREAMSGLADPVPVRMTLDNLILPEATRAVLGQIIARQRNRSRVMEEWGFAGAGGGAQGMSVLFAGPSGTGKTMAAEALAHTLSLDLFRVDLSRIVDKYIGETEKRLAALFDAADMTDAILLFDEADVLFGRRTEVKDSHDHYANLEVGYLLQRIEAFRGIAVLTTNLANAIDDAFARRFAFSLHFEFPSPDERRRIWHGAFPAAAPASGLDWDRLARLTLTGGQIRVVSINAAMLASEEEAAISMGHIARALESEYAKQRRRVPPAELADWPA</sequence>
<dbReference type="SUPFAM" id="SSF52540">
    <property type="entry name" value="P-loop containing nucleoside triphosphate hydrolases"/>
    <property type="match status" value="1"/>
</dbReference>
<name>A0A7X5V1Y2_9SPHN</name>
<comment type="caution">
    <text evidence="3">The sequence shown here is derived from an EMBL/GenBank/DDBJ whole genome shotgun (WGS) entry which is preliminary data.</text>
</comment>
<evidence type="ECO:0000259" key="2">
    <source>
        <dbReference type="SMART" id="SM00382"/>
    </source>
</evidence>
<feature type="region of interest" description="Disordered" evidence="1">
    <location>
        <begin position="27"/>
        <end position="46"/>
    </location>
</feature>
<dbReference type="Pfam" id="PF00004">
    <property type="entry name" value="AAA"/>
    <property type="match status" value="1"/>
</dbReference>
<dbReference type="RefSeq" id="WP_167300766.1">
    <property type="nucleotide sequence ID" value="NZ_JAASQV010000003.1"/>
</dbReference>
<evidence type="ECO:0000256" key="1">
    <source>
        <dbReference type="SAM" id="MobiDB-lite"/>
    </source>
</evidence>
<dbReference type="GO" id="GO:0005524">
    <property type="term" value="F:ATP binding"/>
    <property type="evidence" value="ECO:0007669"/>
    <property type="project" value="InterPro"/>
</dbReference>
<dbReference type="Pfam" id="PF22977">
    <property type="entry name" value="WHD"/>
    <property type="match status" value="1"/>
</dbReference>
<dbReference type="SMART" id="SM00382">
    <property type="entry name" value="AAA"/>
    <property type="match status" value="1"/>
</dbReference>
<protein>
    <recommendedName>
        <fullName evidence="2">AAA+ ATPase domain-containing protein</fullName>
    </recommendedName>
</protein>
<gene>
    <name evidence="3" type="ORF">FHR20_003397</name>
</gene>
<accession>A0A7X5V1Y2</accession>
<organism evidence="3 4">
    <name type="scientific">Sphingomonas leidyi</name>
    <dbReference type="NCBI Taxonomy" id="68569"/>
    <lineage>
        <taxon>Bacteria</taxon>
        <taxon>Pseudomonadati</taxon>
        <taxon>Pseudomonadota</taxon>
        <taxon>Alphaproteobacteria</taxon>
        <taxon>Sphingomonadales</taxon>
        <taxon>Sphingomonadaceae</taxon>
        <taxon>Sphingomonas</taxon>
    </lineage>
</organism>
<dbReference type="PANTHER" id="PTHR46411">
    <property type="entry name" value="FAMILY ATPASE, PUTATIVE-RELATED"/>
    <property type="match status" value="1"/>
</dbReference>
<dbReference type="PANTHER" id="PTHR46411:SF3">
    <property type="entry name" value="AAA+ ATPASE DOMAIN-CONTAINING PROTEIN"/>
    <property type="match status" value="1"/>
</dbReference>
<proteinExistence type="predicted"/>
<evidence type="ECO:0000313" key="3">
    <source>
        <dbReference type="EMBL" id="NIJ66424.1"/>
    </source>
</evidence>
<evidence type="ECO:0000313" key="4">
    <source>
        <dbReference type="Proteomes" id="UP000564677"/>
    </source>
</evidence>
<feature type="domain" description="AAA+ ATPase" evidence="2">
    <location>
        <begin position="439"/>
        <end position="573"/>
    </location>
</feature>
<dbReference type="EMBL" id="JAASQV010000003">
    <property type="protein sequence ID" value="NIJ66424.1"/>
    <property type="molecule type" value="Genomic_DNA"/>
</dbReference>
<dbReference type="CDD" id="cd19481">
    <property type="entry name" value="RecA-like_protease"/>
    <property type="match status" value="1"/>
</dbReference>
<dbReference type="Gene3D" id="3.40.50.300">
    <property type="entry name" value="P-loop containing nucleotide triphosphate hydrolases"/>
    <property type="match status" value="1"/>
</dbReference>
<dbReference type="InterPro" id="IPR003593">
    <property type="entry name" value="AAA+_ATPase"/>
</dbReference>
<reference evidence="3 4" key="1">
    <citation type="submission" date="2020-03" db="EMBL/GenBank/DDBJ databases">
        <title>Genomic Encyclopedia of Type Strains, Phase IV (KMG-IV): sequencing the most valuable type-strain genomes for metagenomic binning, comparative biology and taxonomic classification.</title>
        <authorList>
            <person name="Goeker M."/>
        </authorList>
    </citation>
    <scope>NUCLEOTIDE SEQUENCE [LARGE SCALE GENOMIC DNA]</scope>
    <source>
        <strain evidence="3 4">DSM 4733</strain>
    </source>
</reference>